<evidence type="ECO:0000313" key="1">
    <source>
        <dbReference type="EMBL" id="KAF2879299.1"/>
    </source>
</evidence>
<protein>
    <recommendedName>
        <fullName evidence="3">DDE-1 domain-containing protein</fullName>
    </recommendedName>
</protein>
<evidence type="ECO:0000313" key="2">
    <source>
        <dbReference type="Proteomes" id="UP000801492"/>
    </source>
</evidence>
<organism evidence="1 2">
    <name type="scientific">Ignelater luminosus</name>
    <name type="common">Cucubano</name>
    <name type="synonym">Pyrophorus luminosus</name>
    <dbReference type="NCBI Taxonomy" id="2038154"/>
    <lineage>
        <taxon>Eukaryota</taxon>
        <taxon>Metazoa</taxon>
        <taxon>Ecdysozoa</taxon>
        <taxon>Arthropoda</taxon>
        <taxon>Hexapoda</taxon>
        <taxon>Insecta</taxon>
        <taxon>Pterygota</taxon>
        <taxon>Neoptera</taxon>
        <taxon>Endopterygota</taxon>
        <taxon>Coleoptera</taxon>
        <taxon>Polyphaga</taxon>
        <taxon>Elateriformia</taxon>
        <taxon>Elateroidea</taxon>
        <taxon>Elateridae</taxon>
        <taxon>Agrypninae</taxon>
        <taxon>Pyrophorini</taxon>
        <taxon>Ignelater</taxon>
    </lineage>
</organism>
<dbReference type="EMBL" id="VTPC01091190">
    <property type="protein sequence ID" value="KAF2879299.1"/>
    <property type="molecule type" value="Genomic_DNA"/>
</dbReference>
<reference evidence="1" key="1">
    <citation type="submission" date="2019-08" db="EMBL/GenBank/DDBJ databases">
        <title>The genome of the North American firefly Photinus pyralis.</title>
        <authorList>
            <consortium name="Photinus pyralis genome working group"/>
            <person name="Fallon T.R."/>
            <person name="Sander Lower S.E."/>
            <person name="Weng J.-K."/>
        </authorList>
    </citation>
    <scope>NUCLEOTIDE SEQUENCE</scope>
    <source>
        <strain evidence="1">TRF0915ILg1</strain>
        <tissue evidence="1">Whole body</tissue>
    </source>
</reference>
<keyword evidence="2" id="KW-1185">Reference proteome</keyword>
<dbReference type="Proteomes" id="UP000801492">
    <property type="component" value="Unassembled WGS sequence"/>
</dbReference>
<comment type="caution">
    <text evidence="1">The sequence shown here is derived from an EMBL/GenBank/DDBJ whole genome shotgun (WGS) entry which is preliminary data.</text>
</comment>
<dbReference type="AlphaFoldDB" id="A0A8K0FYQ9"/>
<proteinExistence type="predicted"/>
<gene>
    <name evidence="1" type="ORF">ILUMI_26874</name>
</gene>
<sequence length="205" mass="23194">MIDNIRVFVKKVVVIDTIPRSKKGIKRPPVNIDNLKKAVMAVAGTPEDCTNVSLRENRKVYGIPIATLFRHVQAYGKTQKDFTHKSNLDVKKKCFLMKKITLKQAISRQLPRCCDAMLIFPRVSYKEYMLHGAPSGSLHSATTSGWSNDQEFVKFMAHFIKHTKPSLEDPVFLIDSSWTHCSVETVEMAAANEIKIITFPPHTAH</sequence>
<accession>A0A8K0FYQ9</accession>
<evidence type="ECO:0008006" key="3">
    <source>
        <dbReference type="Google" id="ProtNLM"/>
    </source>
</evidence>
<name>A0A8K0FYQ9_IGNLU</name>